<keyword evidence="18" id="KW-0675">Receptor</keyword>
<dbReference type="Pfam" id="PF23598">
    <property type="entry name" value="LRR_14"/>
    <property type="match status" value="1"/>
</dbReference>
<dbReference type="Gramene" id="KRH09613">
    <property type="protein sequence ID" value="KRH09613"/>
    <property type="gene ID" value="GLYMA_15G001500"/>
</dbReference>
<dbReference type="InterPro" id="IPR008271">
    <property type="entry name" value="Ser/Thr_kinase_AS"/>
</dbReference>
<keyword evidence="14" id="KW-0611">Plant defense</keyword>
<dbReference type="Pfam" id="PF00069">
    <property type="entry name" value="Pkinase"/>
    <property type="match status" value="1"/>
</dbReference>
<sequence length="1086" mass="118967">MSMIWIVFFSLSCMSCAVVSSLTSDGVTLLSLLRHWTSVPPSINATWLASDTTPCSSWVGVQCDHSHHVVNLTLPDYGIAGQLGPEIGNLSRLEYLELASNNLTGQIPDAFKNMHNLNLLSLPYNQLSGEIPDSLTHAPQLNLVDLSHNTLSGSIPTSIGNMTQLLQLYLQSNQLSGTIPSSIGNCSKLQELFLDKNHLEGILPQSLNNLNDLAYFDVASNRLKGTIPFGSAASCKNLKNLDLSFNDFSGGLPSSLGNCSALSEFSAVNCNLDGNIPPSFGLLTKLSILYLPENHLSGKVPPEIGNCMSLTELHLYSNQLEGNIPSELGKLRKLVDLELFSNQLTGEIPLSIWKIKSLKHLLVYNNSLSGELPLEMTELKQLKNISLFSNQFSGVIPQSLGINSSLVLLDFTNNKFTGNIPPNLCFGKKLNILNLGINQLQGSIPPDVGRCTTLRRLILQQNNFTGPLPDFKSNPNLEHMDISSNKIHGEIPSSLRNCRHITHLILSMNKFNGPIPSELGNIVNLQTLNLAHNNLEGPLPSQLSKCTKMDRFDVGFNFLNGSLPSGLQSWTRLTTLILSENHFSGGLPAFLSEYKMLSELQLGGNMFGGRIPRSVGALQSLRYGMNLSSNGLIGDIPVEIGNLNFLERLDLSQNNLTGSIEVLGELLSLVEVNISYNSFHGRVPKKLMKLLKSPLSSFLGNPGLCTTTRCSASDGLACTARSSIKPCDDKSTKQKGLSKVEIVMIALGSSILVVLLLLGLVYIFYFGRKAYQEVHIFAEGGSSSLLNEVMEATANLNDRYIIGRGAYGVVYKALVGPDKAFAAKKIGFAASKGKNLSMAREIETLGKIRHRNLVKLEDFWLREDYGIILYSYMANGSLHDVLHEKTPPLTLEWNVRNKIAVGIAHGLAYLHYDCDPPIVHRDIKPSNILLDSDMEPHIADFGIAKLLDQSSASNPSISVPGTIGYIAPENAYTTTNSRESDVYSYGVVLLELITRKKAAESDPSFMEGTIVVDWVRSVWRETGDINQIVDSSLAEEFLDIHIMENITKVLMVALRCTEKDPHKRPTMRDVTKQLADANPRARSTKG</sequence>
<keyword evidence="11" id="KW-0677">Repeat</keyword>
<dbReference type="SUPFAM" id="SSF56112">
    <property type="entry name" value="Protein kinase-like (PK-like)"/>
    <property type="match status" value="1"/>
</dbReference>
<dbReference type="InterPro" id="IPR013210">
    <property type="entry name" value="LRR_N_plant-typ"/>
</dbReference>
<dbReference type="FunFam" id="3.80.10.10:FF:000221">
    <property type="entry name" value="Leucine-rich repeat receptor-like protein kinase PXL1"/>
    <property type="match status" value="1"/>
</dbReference>
<evidence type="ECO:0000256" key="23">
    <source>
        <dbReference type="SAM" id="MobiDB-lite"/>
    </source>
</evidence>
<dbReference type="Proteomes" id="UP000008827">
    <property type="component" value="Chromosome 15"/>
</dbReference>
<dbReference type="SUPFAM" id="SSF52047">
    <property type="entry name" value="RNI-like"/>
    <property type="match status" value="1"/>
</dbReference>
<evidence type="ECO:0000256" key="13">
    <source>
        <dbReference type="ARBA" id="ARBA00022777"/>
    </source>
</evidence>
<feature type="signal peptide" evidence="25">
    <location>
        <begin position="1"/>
        <end position="21"/>
    </location>
</feature>
<evidence type="ECO:0000256" key="20">
    <source>
        <dbReference type="ARBA" id="ARBA00047899"/>
    </source>
</evidence>
<dbReference type="PaxDb" id="3847-GLYMA15G00360.1"/>
<dbReference type="SUPFAM" id="SSF52058">
    <property type="entry name" value="L domain-like"/>
    <property type="match status" value="1"/>
</dbReference>
<evidence type="ECO:0000256" key="18">
    <source>
        <dbReference type="ARBA" id="ARBA00023170"/>
    </source>
</evidence>
<dbReference type="GO" id="GO:0051707">
    <property type="term" value="P:response to other organism"/>
    <property type="evidence" value="ECO:0007669"/>
    <property type="project" value="UniProtKB-ARBA"/>
</dbReference>
<evidence type="ECO:0000256" key="24">
    <source>
        <dbReference type="SAM" id="Phobius"/>
    </source>
</evidence>
<dbReference type="OrthoDB" id="676979at2759"/>
<feature type="transmembrane region" description="Helical" evidence="24">
    <location>
        <begin position="742"/>
        <end position="765"/>
    </location>
</feature>
<keyword evidence="10 25" id="KW-0732">Signal</keyword>
<keyword evidence="8" id="KW-0808">Transferase</keyword>
<dbReference type="GO" id="GO:0006952">
    <property type="term" value="P:defense response"/>
    <property type="evidence" value="ECO:0007669"/>
    <property type="project" value="UniProtKB-KW"/>
</dbReference>
<dbReference type="PANTHER" id="PTHR48010:SF5">
    <property type="entry name" value="PROTEIN TOO MANY MOUTHS"/>
    <property type="match status" value="1"/>
</dbReference>
<feature type="chain" id="PRO_5014578774" description="non-specific serine/threonine protein kinase" evidence="25">
    <location>
        <begin position="22"/>
        <end position="1086"/>
    </location>
</feature>
<dbReference type="EMBL" id="CM000848">
    <property type="protein sequence ID" value="KRH09613.1"/>
    <property type="molecule type" value="Genomic_DNA"/>
</dbReference>
<evidence type="ECO:0000256" key="12">
    <source>
        <dbReference type="ARBA" id="ARBA00022741"/>
    </source>
</evidence>
<dbReference type="InterPro" id="IPR050994">
    <property type="entry name" value="At_inactive_RLKs"/>
</dbReference>
<dbReference type="Pfam" id="PF08263">
    <property type="entry name" value="LRRNT_2"/>
    <property type="match status" value="1"/>
</dbReference>
<dbReference type="Pfam" id="PF00560">
    <property type="entry name" value="LRR_1"/>
    <property type="match status" value="5"/>
</dbReference>
<dbReference type="PROSITE" id="PS00108">
    <property type="entry name" value="PROTEIN_KINASE_ST"/>
    <property type="match status" value="1"/>
</dbReference>
<comment type="subcellular location">
    <subcellularLocation>
        <location evidence="1">Cell membrane</location>
        <topology evidence="1">Single-pass type I membrane protein</topology>
    </subcellularLocation>
</comment>
<dbReference type="Gene3D" id="3.80.10.10">
    <property type="entry name" value="Ribonuclease Inhibitor"/>
    <property type="match status" value="4"/>
</dbReference>
<reference evidence="27" key="3">
    <citation type="submission" date="2018-07" db="EMBL/GenBank/DDBJ databases">
        <title>WGS assembly of Glycine max.</title>
        <authorList>
            <person name="Schmutz J."/>
            <person name="Cannon S."/>
            <person name="Schlueter J."/>
            <person name="Ma J."/>
            <person name="Mitros T."/>
            <person name="Nelson W."/>
            <person name="Hyten D."/>
            <person name="Song Q."/>
            <person name="Thelen J."/>
            <person name="Cheng J."/>
            <person name="Xu D."/>
            <person name="Hellsten U."/>
            <person name="May G."/>
            <person name="Yu Y."/>
            <person name="Sakurai T."/>
            <person name="Umezawa T."/>
            <person name="Bhattacharyya M."/>
            <person name="Sandhu D."/>
            <person name="Valliyodan B."/>
            <person name="Lindquist E."/>
            <person name="Peto M."/>
            <person name="Grant D."/>
            <person name="Shu S."/>
            <person name="Goodstein D."/>
            <person name="Barry K."/>
            <person name="Futrell-Griggs M."/>
            <person name="Abernathy B."/>
            <person name="Du J."/>
            <person name="Tian Z."/>
            <person name="Zhu L."/>
            <person name="Gill N."/>
            <person name="Joshi T."/>
            <person name="Libault M."/>
            <person name="Sethuraman A."/>
            <person name="Zhang X."/>
            <person name="Shinozaki K."/>
            <person name="Nguyen H."/>
            <person name="Wing R."/>
            <person name="Cregan P."/>
            <person name="Specht J."/>
            <person name="Grimwood J."/>
            <person name="Rokhsar D."/>
            <person name="Stacey G."/>
            <person name="Shoemaker R."/>
            <person name="Jackson S."/>
        </authorList>
    </citation>
    <scope>NUCLEOTIDE SEQUENCE</scope>
    <source>
        <tissue evidence="27">Callus</tissue>
    </source>
</reference>
<dbReference type="OMA" id="DWSARYN"/>
<keyword evidence="9 24" id="KW-0812">Transmembrane</keyword>
<dbReference type="SMART" id="SM00220">
    <property type="entry name" value="S_TKc"/>
    <property type="match status" value="1"/>
</dbReference>
<dbReference type="InterPro" id="IPR001611">
    <property type="entry name" value="Leu-rich_rpt"/>
</dbReference>
<evidence type="ECO:0000256" key="5">
    <source>
        <dbReference type="ARBA" id="ARBA00022527"/>
    </source>
</evidence>
<dbReference type="Gene3D" id="3.30.200.20">
    <property type="entry name" value="Phosphorylase Kinase, domain 1"/>
    <property type="match status" value="1"/>
</dbReference>
<feature type="binding site" evidence="22">
    <location>
        <position position="825"/>
    </location>
    <ligand>
        <name>ATP</name>
        <dbReference type="ChEBI" id="CHEBI:30616"/>
    </ligand>
</feature>
<dbReference type="GeneID" id="100778035"/>
<evidence type="ECO:0000256" key="1">
    <source>
        <dbReference type="ARBA" id="ARBA00004251"/>
    </source>
</evidence>
<dbReference type="FunFam" id="3.30.200.20:FF:000260">
    <property type="entry name" value="LRR receptor-like serine/threonine-protein kinase RPK2"/>
    <property type="match status" value="1"/>
</dbReference>
<feature type="compositionally biased region" description="Basic and acidic residues" evidence="23">
    <location>
        <begin position="1061"/>
        <end position="1071"/>
    </location>
</feature>
<dbReference type="EC" id="2.7.11.1" evidence="3"/>
<evidence type="ECO:0000256" key="17">
    <source>
        <dbReference type="ARBA" id="ARBA00023136"/>
    </source>
</evidence>
<organism evidence="27">
    <name type="scientific">Glycine max</name>
    <name type="common">Soybean</name>
    <name type="synonym">Glycine hispida</name>
    <dbReference type="NCBI Taxonomy" id="3847"/>
    <lineage>
        <taxon>Eukaryota</taxon>
        <taxon>Viridiplantae</taxon>
        <taxon>Streptophyta</taxon>
        <taxon>Embryophyta</taxon>
        <taxon>Tracheophyta</taxon>
        <taxon>Spermatophyta</taxon>
        <taxon>Magnoliopsida</taxon>
        <taxon>eudicotyledons</taxon>
        <taxon>Gunneridae</taxon>
        <taxon>Pentapetalae</taxon>
        <taxon>rosids</taxon>
        <taxon>fabids</taxon>
        <taxon>Fabales</taxon>
        <taxon>Fabaceae</taxon>
        <taxon>Papilionoideae</taxon>
        <taxon>50 kb inversion clade</taxon>
        <taxon>NPAAA clade</taxon>
        <taxon>indigoferoid/millettioid clade</taxon>
        <taxon>Phaseoleae</taxon>
        <taxon>Glycine</taxon>
        <taxon>Glycine subgen. Soja</taxon>
    </lineage>
</organism>
<keyword evidence="17 24" id="KW-0472">Membrane</keyword>
<feature type="region of interest" description="Disordered" evidence="23">
    <location>
        <begin position="1061"/>
        <end position="1086"/>
    </location>
</feature>
<dbReference type="FunFam" id="3.80.10.10:FF:000041">
    <property type="entry name" value="LRR receptor-like serine/threonine-protein kinase ERECTA"/>
    <property type="match status" value="1"/>
</dbReference>
<keyword evidence="7" id="KW-0433">Leucine-rich repeat</keyword>
<evidence type="ECO:0000313" key="29">
    <source>
        <dbReference type="Proteomes" id="UP000008827"/>
    </source>
</evidence>
<evidence type="ECO:0000256" key="3">
    <source>
        <dbReference type="ARBA" id="ARBA00012513"/>
    </source>
</evidence>
<dbReference type="SMR" id="I1MC87"/>
<proteinExistence type="inferred from homology"/>
<dbReference type="InterPro" id="IPR000719">
    <property type="entry name" value="Prot_kinase_dom"/>
</dbReference>
<dbReference type="Gene3D" id="1.10.510.10">
    <property type="entry name" value="Transferase(Phosphotransferase) domain 1"/>
    <property type="match status" value="1"/>
</dbReference>
<dbReference type="RefSeq" id="XP_003546285.2">
    <property type="nucleotide sequence ID" value="XM_003546237.5"/>
</dbReference>
<reference evidence="27 28" key="1">
    <citation type="journal article" date="2010" name="Nature">
        <title>Genome sequence of the palaeopolyploid soybean.</title>
        <authorList>
            <person name="Schmutz J."/>
            <person name="Cannon S.B."/>
            <person name="Schlueter J."/>
            <person name="Ma J."/>
            <person name="Mitros T."/>
            <person name="Nelson W."/>
            <person name="Hyten D.L."/>
            <person name="Song Q."/>
            <person name="Thelen J.J."/>
            <person name="Cheng J."/>
            <person name="Xu D."/>
            <person name="Hellsten U."/>
            <person name="May G.D."/>
            <person name="Yu Y."/>
            <person name="Sakurai T."/>
            <person name="Umezawa T."/>
            <person name="Bhattacharyya M.K."/>
            <person name="Sandhu D."/>
            <person name="Valliyodan B."/>
            <person name="Lindquist E."/>
            <person name="Peto M."/>
            <person name="Grant D."/>
            <person name="Shu S."/>
            <person name="Goodstein D."/>
            <person name="Barry K."/>
            <person name="Futrell-Griggs M."/>
            <person name="Abernathy B."/>
            <person name="Du J."/>
            <person name="Tian Z."/>
            <person name="Zhu L."/>
            <person name="Gill N."/>
            <person name="Joshi T."/>
            <person name="Libault M."/>
            <person name="Sethuraman A."/>
            <person name="Zhang X.-C."/>
            <person name="Shinozaki K."/>
            <person name="Nguyen H.T."/>
            <person name="Wing R.A."/>
            <person name="Cregan P."/>
            <person name="Specht J."/>
            <person name="Grimwood J."/>
            <person name="Rokhsar D."/>
            <person name="Stacey G."/>
            <person name="Shoemaker R.C."/>
            <person name="Jackson S.A."/>
        </authorList>
    </citation>
    <scope>NUCLEOTIDE SEQUENCE [LARGE SCALE GENOMIC DNA]</scope>
    <source>
        <strain evidence="28">cv. Williams 82</strain>
        <tissue evidence="27">Callus</tissue>
    </source>
</reference>
<dbReference type="InterPro" id="IPR017441">
    <property type="entry name" value="Protein_kinase_ATP_BS"/>
</dbReference>
<evidence type="ECO:0000256" key="9">
    <source>
        <dbReference type="ARBA" id="ARBA00022692"/>
    </source>
</evidence>
<evidence type="ECO:0000256" key="10">
    <source>
        <dbReference type="ARBA" id="ARBA00022729"/>
    </source>
</evidence>
<evidence type="ECO:0000313" key="27">
    <source>
        <dbReference type="EMBL" id="KRH09613.1"/>
    </source>
</evidence>
<keyword evidence="16 24" id="KW-1133">Transmembrane helix</keyword>
<keyword evidence="12 22" id="KW-0547">Nucleotide-binding</keyword>
<dbReference type="GO" id="GO:0005524">
    <property type="term" value="F:ATP binding"/>
    <property type="evidence" value="ECO:0007669"/>
    <property type="project" value="UniProtKB-UniRule"/>
</dbReference>
<dbReference type="InterPro" id="IPR032675">
    <property type="entry name" value="LRR_dom_sf"/>
</dbReference>
<dbReference type="eggNOG" id="ENOG502QUAH">
    <property type="taxonomic scope" value="Eukaryota"/>
</dbReference>
<dbReference type="FunFam" id="3.80.10.10:FF:000618">
    <property type="entry name" value="Leucine-rich repeat receptor-like serine/threonine-protein kinase BAM3"/>
    <property type="match status" value="1"/>
</dbReference>
<evidence type="ECO:0000256" key="4">
    <source>
        <dbReference type="ARBA" id="ARBA00022475"/>
    </source>
</evidence>
<reference evidence="28" key="2">
    <citation type="submission" date="2018-02" db="UniProtKB">
        <authorList>
            <consortium name="EnsemblPlants"/>
        </authorList>
    </citation>
    <scope>IDENTIFICATION</scope>
    <source>
        <strain evidence="28">Williams 82</strain>
    </source>
</reference>
<dbReference type="InterPro" id="IPR003591">
    <property type="entry name" value="Leu-rich_rpt_typical-subtyp"/>
</dbReference>
<evidence type="ECO:0000256" key="6">
    <source>
        <dbReference type="ARBA" id="ARBA00022553"/>
    </source>
</evidence>
<keyword evidence="5" id="KW-0723">Serine/threonine-protein kinase</keyword>
<keyword evidence="29" id="KW-1185">Reference proteome</keyword>
<evidence type="ECO:0000256" key="11">
    <source>
        <dbReference type="ARBA" id="ARBA00022737"/>
    </source>
</evidence>
<dbReference type="GO" id="GO:0009611">
    <property type="term" value="P:response to wounding"/>
    <property type="evidence" value="ECO:0007669"/>
    <property type="project" value="UniProtKB-ARBA"/>
</dbReference>
<protein>
    <recommendedName>
        <fullName evidence="3">non-specific serine/threonine protein kinase</fullName>
        <ecNumber evidence="3">2.7.11.1</ecNumber>
    </recommendedName>
</protein>
<dbReference type="InterPro" id="IPR055414">
    <property type="entry name" value="LRR_R13L4/SHOC2-like"/>
</dbReference>
<comment type="similarity">
    <text evidence="2">Belongs to the protein kinase superfamily. Ser/Thr protein kinase family.</text>
</comment>
<keyword evidence="4" id="KW-1003">Cell membrane</keyword>
<evidence type="ECO:0000256" key="7">
    <source>
        <dbReference type="ARBA" id="ARBA00022614"/>
    </source>
</evidence>
<evidence type="ECO:0000256" key="22">
    <source>
        <dbReference type="PROSITE-ProRule" id="PRU10141"/>
    </source>
</evidence>
<dbReference type="FunFam" id="3.80.10.10:FF:000919">
    <property type="entry name" value="Leucine-rich repeat receptor-like protein kinase PEPR1"/>
    <property type="match status" value="1"/>
</dbReference>
<keyword evidence="15 22" id="KW-0067">ATP-binding</keyword>
<gene>
    <name evidence="28" type="primary">LOC100778035</name>
    <name evidence="27" type="ORF">GLYMA_15G001500</name>
</gene>
<dbReference type="KEGG" id="gmx:100778035"/>
<dbReference type="AlphaFoldDB" id="I1MC87"/>
<dbReference type="PROSITE" id="PS00107">
    <property type="entry name" value="PROTEIN_KINASE_ATP"/>
    <property type="match status" value="1"/>
</dbReference>
<dbReference type="EnsemblPlants" id="KRH09613">
    <property type="protein sequence ID" value="KRH09613"/>
    <property type="gene ID" value="GLYMA_15G001500"/>
</dbReference>
<dbReference type="STRING" id="3847.I1MC87"/>
<evidence type="ECO:0000259" key="26">
    <source>
        <dbReference type="PROSITE" id="PS50011"/>
    </source>
</evidence>
<dbReference type="GO" id="GO:0009753">
    <property type="term" value="P:response to jasmonic acid"/>
    <property type="evidence" value="ECO:0007669"/>
    <property type="project" value="UniProtKB-ARBA"/>
</dbReference>
<dbReference type="GO" id="GO:0005886">
    <property type="term" value="C:plasma membrane"/>
    <property type="evidence" value="ECO:0007669"/>
    <property type="project" value="UniProtKB-SubCell"/>
</dbReference>
<evidence type="ECO:0000256" key="25">
    <source>
        <dbReference type="SAM" id="SignalP"/>
    </source>
</evidence>
<name>I1MC87_SOYBN</name>
<dbReference type="InterPro" id="IPR011009">
    <property type="entry name" value="Kinase-like_dom_sf"/>
</dbReference>
<dbReference type="PANTHER" id="PTHR48010">
    <property type="entry name" value="OS05G0588300 PROTEIN"/>
    <property type="match status" value="1"/>
</dbReference>
<dbReference type="FunFam" id="1.10.510.10:FF:000569">
    <property type="entry name" value="Serine/threonine-protein kinase-like protein CCR4"/>
    <property type="match status" value="1"/>
</dbReference>
<evidence type="ECO:0000313" key="28">
    <source>
        <dbReference type="EnsemblPlants" id="KRH09613"/>
    </source>
</evidence>
<dbReference type="SMART" id="SM00369">
    <property type="entry name" value="LRR_TYP"/>
    <property type="match status" value="6"/>
</dbReference>
<evidence type="ECO:0000256" key="19">
    <source>
        <dbReference type="ARBA" id="ARBA00023180"/>
    </source>
</evidence>
<comment type="catalytic activity">
    <reaction evidence="21">
        <text>L-seryl-[protein] + ATP = O-phospho-L-seryl-[protein] + ADP + H(+)</text>
        <dbReference type="Rhea" id="RHEA:17989"/>
        <dbReference type="Rhea" id="RHEA-COMP:9863"/>
        <dbReference type="Rhea" id="RHEA-COMP:11604"/>
        <dbReference type="ChEBI" id="CHEBI:15378"/>
        <dbReference type="ChEBI" id="CHEBI:29999"/>
        <dbReference type="ChEBI" id="CHEBI:30616"/>
        <dbReference type="ChEBI" id="CHEBI:83421"/>
        <dbReference type="ChEBI" id="CHEBI:456216"/>
        <dbReference type="EC" id="2.7.11.1"/>
    </reaction>
</comment>
<feature type="domain" description="Protein kinase" evidence="26">
    <location>
        <begin position="796"/>
        <end position="1081"/>
    </location>
</feature>
<dbReference type="GO" id="GO:0004674">
    <property type="term" value="F:protein serine/threonine kinase activity"/>
    <property type="evidence" value="ECO:0007669"/>
    <property type="project" value="UniProtKB-KW"/>
</dbReference>
<evidence type="ECO:0000256" key="8">
    <source>
        <dbReference type="ARBA" id="ARBA00022679"/>
    </source>
</evidence>
<keyword evidence="19" id="KW-0325">Glycoprotein</keyword>
<evidence type="ECO:0000256" key="16">
    <source>
        <dbReference type="ARBA" id="ARBA00022989"/>
    </source>
</evidence>
<dbReference type="FunFam" id="3.80.10.10:FF:000383">
    <property type="entry name" value="Leucine-rich repeat receptor protein kinase EMS1"/>
    <property type="match status" value="1"/>
</dbReference>
<evidence type="ECO:0000256" key="21">
    <source>
        <dbReference type="ARBA" id="ARBA00048679"/>
    </source>
</evidence>
<accession>I1MC87</accession>
<evidence type="ECO:0000256" key="2">
    <source>
        <dbReference type="ARBA" id="ARBA00008684"/>
    </source>
</evidence>
<dbReference type="HOGENOM" id="CLU_000288_22_1_1"/>
<dbReference type="PROSITE" id="PS51450">
    <property type="entry name" value="LRR"/>
    <property type="match status" value="1"/>
</dbReference>
<comment type="catalytic activity">
    <reaction evidence="20">
        <text>L-threonyl-[protein] + ATP = O-phospho-L-threonyl-[protein] + ADP + H(+)</text>
        <dbReference type="Rhea" id="RHEA:46608"/>
        <dbReference type="Rhea" id="RHEA-COMP:11060"/>
        <dbReference type="Rhea" id="RHEA-COMP:11605"/>
        <dbReference type="ChEBI" id="CHEBI:15378"/>
        <dbReference type="ChEBI" id="CHEBI:30013"/>
        <dbReference type="ChEBI" id="CHEBI:30616"/>
        <dbReference type="ChEBI" id="CHEBI:61977"/>
        <dbReference type="ChEBI" id="CHEBI:456216"/>
        <dbReference type="EC" id="2.7.11.1"/>
    </reaction>
</comment>
<evidence type="ECO:0000256" key="14">
    <source>
        <dbReference type="ARBA" id="ARBA00022821"/>
    </source>
</evidence>
<keyword evidence="13" id="KW-0418">Kinase</keyword>
<evidence type="ECO:0000256" key="15">
    <source>
        <dbReference type="ARBA" id="ARBA00022840"/>
    </source>
</evidence>
<keyword evidence="6" id="KW-0597">Phosphoprotein</keyword>
<dbReference type="PROSITE" id="PS50011">
    <property type="entry name" value="PROTEIN_KINASE_DOM"/>
    <property type="match status" value="1"/>
</dbReference>